<dbReference type="InterPro" id="IPR006450">
    <property type="entry name" value="Phage_HK97_gp6-like"/>
</dbReference>
<dbReference type="RefSeq" id="WP_150969642.1">
    <property type="nucleotide sequence ID" value="NZ_VZDO01000007.1"/>
</dbReference>
<sequence>MVVVELGGGGAEPVSVAEAKAWCRIERSDEDDLIAALVTAAREMVERETRAVLVKRGFRIALEAVPADRRVRLPRTPLGAVTMITAYGADGTSRNFMPAGATPDRASGEDVVVLADDVVAAAANGVEVEFIAGFDAGSVPEALKLAVKEIVAASYEMRGAVAADMQPGFIPKAVRDLLAPFRERRL</sequence>
<dbReference type="AlphaFoldDB" id="A0A7V7PPL2"/>
<protein>
    <recommendedName>
        <fullName evidence="3">Phage gp6-like head-tail connector protein</fullName>
    </recommendedName>
</protein>
<keyword evidence="2" id="KW-1185">Reference proteome</keyword>
<evidence type="ECO:0000313" key="1">
    <source>
        <dbReference type="EMBL" id="KAB0679951.1"/>
    </source>
</evidence>
<name>A0A7V7PPL2_9HYPH</name>
<dbReference type="NCBIfam" id="TIGR01560">
    <property type="entry name" value="put_DNA_pack"/>
    <property type="match status" value="1"/>
</dbReference>
<dbReference type="Proteomes" id="UP000432089">
    <property type="component" value="Unassembled WGS sequence"/>
</dbReference>
<evidence type="ECO:0000313" key="2">
    <source>
        <dbReference type="Proteomes" id="UP000432089"/>
    </source>
</evidence>
<gene>
    <name evidence="1" type="ORF">F6X38_10275</name>
</gene>
<dbReference type="Gene3D" id="1.10.3230.30">
    <property type="entry name" value="Phage gp6-like head-tail connector protein"/>
    <property type="match status" value="1"/>
</dbReference>
<reference evidence="1 2" key="1">
    <citation type="submission" date="2019-09" db="EMBL/GenBank/DDBJ databases">
        <title>YIM 132180 draft genome.</title>
        <authorList>
            <person name="Zhang K."/>
        </authorList>
    </citation>
    <scope>NUCLEOTIDE SEQUENCE [LARGE SCALE GENOMIC DNA]</scope>
    <source>
        <strain evidence="1 2">YIM 132180</strain>
    </source>
</reference>
<organism evidence="1 2">
    <name type="scientific">Plantimonas leprariae</name>
    <dbReference type="NCBI Taxonomy" id="2615207"/>
    <lineage>
        <taxon>Bacteria</taxon>
        <taxon>Pseudomonadati</taxon>
        <taxon>Pseudomonadota</taxon>
        <taxon>Alphaproteobacteria</taxon>
        <taxon>Hyphomicrobiales</taxon>
        <taxon>Aurantimonadaceae</taxon>
        <taxon>Plantimonas</taxon>
    </lineage>
</organism>
<comment type="caution">
    <text evidence="1">The sequence shown here is derived from an EMBL/GenBank/DDBJ whole genome shotgun (WGS) entry which is preliminary data.</text>
</comment>
<accession>A0A7V7PPL2</accession>
<dbReference type="NCBIfam" id="TIGR02215">
    <property type="entry name" value="phage_chp_gp8"/>
    <property type="match status" value="1"/>
</dbReference>
<proteinExistence type="predicted"/>
<dbReference type="CDD" id="cd08054">
    <property type="entry name" value="gp6"/>
    <property type="match status" value="1"/>
</dbReference>
<dbReference type="Pfam" id="PF05135">
    <property type="entry name" value="Phage_connect_1"/>
    <property type="match status" value="1"/>
</dbReference>
<evidence type="ECO:0008006" key="3">
    <source>
        <dbReference type="Google" id="ProtNLM"/>
    </source>
</evidence>
<dbReference type="InterPro" id="IPR021146">
    <property type="entry name" value="Phage_gp6-like_head-tail"/>
</dbReference>
<dbReference type="EMBL" id="VZDO01000007">
    <property type="protein sequence ID" value="KAB0679951.1"/>
    <property type="molecule type" value="Genomic_DNA"/>
</dbReference>
<dbReference type="InterPro" id="IPR011738">
    <property type="entry name" value="Phage_CHP"/>
</dbReference>